<evidence type="ECO:0000313" key="2">
    <source>
        <dbReference type="EMBL" id="BAY59624.1"/>
    </source>
</evidence>
<evidence type="ECO:0000256" key="1">
    <source>
        <dbReference type="SAM" id="Phobius"/>
    </source>
</evidence>
<keyword evidence="1" id="KW-0812">Transmembrane</keyword>
<feature type="transmembrane region" description="Helical" evidence="1">
    <location>
        <begin position="196"/>
        <end position="216"/>
    </location>
</feature>
<name>A0A1Z4JSD9_LEPBY</name>
<geneLocation type="plasmid" evidence="2">
    <name>plasmid2</name>
</geneLocation>
<keyword evidence="3" id="KW-1185">Reference proteome</keyword>
<proteinExistence type="predicted"/>
<keyword evidence="2" id="KW-0614">Plasmid</keyword>
<feature type="transmembrane region" description="Helical" evidence="1">
    <location>
        <begin position="126"/>
        <end position="147"/>
    </location>
</feature>
<feature type="transmembrane region" description="Helical" evidence="1">
    <location>
        <begin position="228"/>
        <end position="253"/>
    </location>
</feature>
<keyword evidence="1" id="KW-1133">Transmembrane helix</keyword>
<reference evidence="2 3" key="1">
    <citation type="submission" date="2017-06" db="EMBL/GenBank/DDBJ databases">
        <title>Genome sequencing of cyanobaciteial culture collection at National Institute for Environmental Studies (NIES).</title>
        <authorList>
            <person name="Hirose Y."/>
            <person name="Shimura Y."/>
            <person name="Fujisawa T."/>
            <person name="Nakamura Y."/>
            <person name="Kawachi M."/>
        </authorList>
    </citation>
    <scope>NUCLEOTIDE SEQUENCE [LARGE SCALE GENOMIC DNA]</scope>
    <source>
        <strain evidence="2 3">NIES-2135</strain>
        <plasmid evidence="3">Plasmid Plasmid2 dna</plasmid>
    </source>
</reference>
<keyword evidence="1" id="KW-0472">Membrane</keyword>
<feature type="transmembrane region" description="Helical" evidence="1">
    <location>
        <begin position="167"/>
        <end position="184"/>
    </location>
</feature>
<protein>
    <submittedName>
        <fullName evidence="2">Uncharacterized protein</fullName>
    </submittedName>
</protein>
<accession>A0A1Z4JSD9</accession>
<organism evidence="2 3">
    <name type="scientific">Leptolyngbya boryana NIES-2135</name>
    <dbReference type="NCBI Taxonomy" id="1973484"/>
    <lineage>
        <taxon>Bacteria</taxon>
        <taxon>Bacillati</taxon>
        <taxon>Cyanobacteriota</taxon>
        <taxon>Cyanophyceae</taxon>
        <taxon>Leptolyngbyales</taxon>
        <taxon>Leptolyngbyaceae</taxon>
        <taxon>Leptolyngbya group</taxon>
        <taxon>Leptolyngbya</taxon>
    </lineage>
</organism>
<evidence type="ECO:0000313" key="3">
    <source>
        <dbReference type="Proteomes" id="UP000217895"/>
    </source>
</evidence>
<dbReference type="EMBL" id="AP018205">
    <property type="protein sequence ID" value="BAY59624.1"/>
    <property type="molecule type" value="Genomic_DNA"/>
</dbReference>
<dbReference type="AlphaFoldDB" id="A0A1Z4JSD9"/>
<gene>
    <name evidence="2" type="ORF">NIES2135_65010</name>
</gene>
<dbReference type="Proteomes" id="UP000217895">
    <property type="component" value="Plasmid Plasmid2 dna"/>
</dbReference>
<sequence>MILRNIKSALGIKPSYLISLGLQDPEAFLSDPDVKQLLDELRNWNENELVFKFTQNIAPLLRHCAAMMKLIAQLRSDREVLGAWRDQCKISIGELPKQAKRKSQNQRAMISDVIGLHDILPSIKELLSLLLVSIWLLSGTLPFLAGISFRKALDGVIDGQLQLIPRIGIGLVGAIAFAFVSKRLQVLAFTYLRPKFAWLVPCFLITIEVLLVYQGSLQHYSYLEKKQITTHIAAIAFSMFGGIMSAGLAAITLDRIKKAKSHSTVTIVEENLQSNSTIRSLDDYKASDEARQRIYRAVLKIRDRRSSNNDSTPSEVASGQLIPMNDFLFWKQELANTTSQIAEISRQLNGAMIALKKAQGEAALQLDSFFRQYRFLKRMRRFVSFFNDLKGNAPLP</sequence>